<evidence type="ECO:0000256" key="1">
    <source>
        <dbReference type="SAM" id="MobiDB-lite"/>
    </source>
</evidence>
<name>A0A9J5XDB8_SOLCO</name>
<dbReference type="InterPro" id="IPR046796">
    <property type="entry name" value="Transposase_32_dom"/>
</dbReference>
<dbReference type="OrthoDB" id="1306244at2759"/>
<feature type="region of interest" description="Disordered" evidence="1">
    <location>
        <begin position="1"/>
        <end position="32"/>
    </location>
</feature>
<dbReference type="EMBL" id="JACXVP010000009">
    <property type="protein sequence ID" value="KAG5586401.1"/>
    <property type="molecule type" value="Genomic_DNA"/>
</dbReference>
<sequence>MVGTNIDEQPRKRVQGITINEGGSNPPKKESNTIIPSQNESIMCHAKAACLGSIMSRRSIDLGLLSVQEMAMRAKQKHTSLPFPVLITELYQCAGVTRNDARDFEYTREEADRRKAAPVDPRRWTLIQYLQRHLCLLRPSRTSVPPSSSQSPCTSSSSQQTKITQAMILKMGNPAYSANVRATLLERYVPLMIEATILATLTPLQTSMDTLTTRVKAYESRHAGNSEILSLKVKVAELKKDVDYLKSTDFNLFIGVADDLDAPQTSEMPLATTGDVLMDEITNDESNAKIDEEQIAIQEKSIYRDLPDLAKAKGAMVNVVMQASLADTPLAVSSGAGTSEVTLGTDAQIQTDALGTDAQTDGAAA</sequence>
<dbReference type="PANTHER" id="PTHR33180">
    <property type="entry name" value="PHOTOSYSTEM II CP43 REACTION CENTER PROTEIN"/>
    <property type="match status" value="1"/>
</dbReference>
<dbReference type="Proteomes" id="UP000824120">
    <property type="component" value="Chromosome 9"/>
</dbReference>
<dbReference type="Pfam" id="PF20167">
    <property type="entry name" value="Transposase_32"/>
    <property type="match status" value="1"/>
</dbReference>
<organism evidence="3 4">
    <name type="scientific">Solanum commersonii</name>
    <name type="common">Commerson's wild potato</name>
    <name type="synonym">Commerson's nightshade</name>
    <dbReference type="NCBI Taxonomy" id="4109"/>
    <lineage>
        <taxon>Eukaryota</taxon>
        <taxon>Viridiplantae</taxon>
        <taxon>Streptophyta</taxon>
        <taxon>Embryophyta</taxon>
        <taxon>Tracheophyta</taxon>
        <taxon>Spermatophyta</taxon>
        <taxon>Magnoliopsida</taxon>
        <taxon>eudicotyledons</taxon>
        <taxon>Gunneridae</taxon>
        <taxon>Pentapetalae</taxon>
        <taxon>asterids</taxon>
        <taxon>lamiids</taxon>
        <taxon>Solanales</taxon>
        <taxon>Solanaceae</taxon>
        <taxon>Solanoideae</taxon>
        <taxon>Solaneae</taxon>
        <taxon>Solanum</taxon>
    </lineage>
</organism>
<evidence type="ECO:0000313" key="3">
    <source>
        <dbReference type="EMBL" id="KAG5586401.1"/>
    </source>
</evidence>
<dbReference type="AlphaFoldDB" id="A0A9J5XDB8"/>
<proteinExistence type="predicted"/>
<dbReference type="PANTHER" id="PTHR33180:SF31">
    <property type="entry name" value="POLYPROTEIN PROTEIN"/>
    <property type="match status" value="1"/>
</dbReference>
<keyword evidence="4" id="KW-1185">Reference proteome</keyword>
<feature type="region of interest" description="Disordered" evidence="1">
    <location>
        <begin position="140"/>
        <end position="159"/>
    </location>
</feature>
<comment type="caution">
    <text evidence="3">The sequence shown here is derived from an EMBL/GenBank/DDBJ whole genome shotgun (WGS) entry which is preliminary data.</text>
</comment>
<feature type="domain" description="Putative plant transposon protein" evidence="2">
    <location>
        <begin position="31"/>
        <end position="96"/>
    </location>
</feature>
<evidence type="ECO:0000259" key="2">
    <source>
        <dbReference type="Pfam" id="PF20167"/>
    </source>
</evidence>
<reference evidence="3 4" key="1">
    <citation type="submission" date="2020-09" db="EMBL/GenBank/DDBJ databases">
        <title>De no assembly of potato wild relative species, Solanum commersonii.</title>
        <authorList>
            <person name="Cho K."/>
        </authorList>
    </citation>
    <scope>NUCLEOTIDE SEQUENCE [LARGE SCALE GENOMIC DNA]</scope>
    <source>
        <strain evidence="3">LZ3.2</strain>
        <tissue evidence="3">Leaf</tissue>
    </source>
</reference>
<gene>
    <name evidence="3" type="ORF">H5410_046835</name>
</gene>
<accession>A0A9J5XDB8</accession>
<evidence type="ECO:0000313" key="4">
    <source>
        <dbReference type="Proteomes" id="UP000824120"/>
    </source>
</evidence>
<protein>
    <recommendedName>
        <fullName evidence="2">Putative plant transposon protein domain-containing protein</fullName>
    </recommendedName>
</protein>